<proteinExistence type="predicted"/>
<dbReference type="PANTHER" id="PTHR33144:SF25">
    <property type="entry name" value="DUF4216 DOMAIN-CONTAINING PROTEIN"/>
    <property type="match status" value="1"/>
</dbReference>
<keyword evidence="2" id="KW-1185">Reference proteome</keyword>
<dbReference type="PANTHER" id="PTHR33144">
    <property type="entry name" value="OS10G0409366 PROTEIN-RELATED"/>
    <property type="match status" value="1"/>
</dbReference>
<protein>
    <submittedName>
        <fullName evidence="1">Uncharacterized protein</fullName>
    </submittedName>
</protein>
<evidence type="ECO:0000313" key="1">
    <source>
        <dbReference type="EMBL" id="RYR19492.1"/>
    </source>
</evidence>
<dbReference type="AlphaFoldDB" id="A0A444ZZ98"/>
<accession>A0A444ZZ98</accession>
<dbReference type="EMBL" id="SDMP01000013">
    <property type="protein sequence ID" value="RYR19492.1"/>
    <property type="molecule type" value="Genomic_DNA"/>
</dbReference>
<organism evidence="1 2">
    <name type="scientific">Arachis hypogaea</name>
    <name type="common">Peanut</name>
    <dbReference type="NCBI Taxonomy" id="3818"/>
    <lineage>
        <taxon>Eukaryota</taxon>
        <taxon>Viridiplantae</taxon>
        <taxon>Streptophyta</taxon>
        <taxon>Embryophyta</taxon>
        <taxon>Tracheophyta</taxon>
        <taxon>Spermatophyta</taxon>
        <taxon>Magnoliopsida</taxon>
        <taxon>eudicotyledons</taxon>
        <taxon>Gunneridae</taxon>
        <taxon>Pentapetalae</taxon>
        <taxon>rosids</taxon>
        <taxon>fabids</taxon>
        <taxon>Fabales</taxon>
        <taxon>Fabaceae</taxon>
        <taxon>Papilionoideae</taxon>
        <taxon>50 kb inversion clade</taxon>
        <taxon>dalbergioids sensu lato</taxon>
        <taxon>Dalbergieae</taxon>
        <taxon>Pterocarpus clade</taxon>
        <taxon>Arachis</taxon>
    </lineage>
</organism>
<dbReference type="InterPro" id="IPR004252">
    <property type="entry name" value="Probable_transposase_24"/>
</dbReference>
<dbReference type="Pfam" id="PF03004">
    <property type="entry name" value="Transposase_24"/>
    <property type="match status" value="1"/>
</dbReference>
<evidence type="ECO:0000313" key="2">
    <source>
        <dbReference type="Proteomes" id="UP000289738"/>
    </source>
</evidence>
<name>A0A444ZZ98_ARAHY</name>
<sequence length="224" mass="26559">MLKQLVYNNLSHVFFYDVREAMKPPNGRKIVLRFNDRLQSVGNEAGILSGVVGMLGSDYTKFPICEKDWRKVRSRDKIYNKCVKELFHFEEDSGGIIKRTILKMLGRTWKDMRNHLYHYFYDEELTLEENIRGHPPRITADHWRWFLDYRNSEETKQLYTHTGGSKSLARLEEEESKRQGCPVSRGELFVLTHKRTNGFYLHDVTRTTGERIAEIEQHDESSRR</sequence>
<comment type="caution">
    <text evidence="1">The sequence shown here is derived from an EMBL/GenBank/DDBJ whole genome shotgun (WGS) entry which is preliminary data.</text>
</comment>
<gene>
    <name evidence="1" type="ORF">Ahy_B03g064276</name>
</gene>
<dbReference type="Proteomes" id="UP000289738">
    <property type="component" value="Chromosome B03"/>
</dbReference>
<reference evidence="1 2" key="1">
    <citation type="submission" date="2019-01" db="EMBL/GenBank/DDBJ databases">
        <title>Sequencing of cultivated peanut Arachis hypogaea provides insights into genome evolution and oil improvement.</title>
        <authorList>
            <person name="Chen X."/>
        </authorList>
    </citation>
    <scope>NUCLEOTIDE SEQUENCE [LARGE SCALE GENOMIC DNA]</scope>
    <source>
        <strain evidence="2">cv. Fuhuasheng</strain>
        <tissue evidence="1">Leaves</tissue>
    </source>
</reference>